<evidence type="ECO:0000256" key="3">
    <source>
        <dbReference type="ARBA" id="ARBA00022692"/>
    </source>
</evidence>
<organism evidence="8 9">
    <name type="scientific">Alternaria alternata</name>
    <name type="common">Alternaria rot fungus</name>
    <name type="synonym">Torula alternata</name>
    <dbReference type="NCBI Taxonomy" id="5599"/>
    <lineage>
        <taxon>Eukaryota</taxon>
        <taxon>Fungi</taxon>
        <taxon>Dikarya</taxon>
        <taxon>Ascomycota</taxon>
        <taxon>Pezizomycotina</taxon>
        <taxon>Dothideomycetes</taxon>
        <taxon>Pleosporomycetidae</taxon>
        <taxon>Pleosporales</taxon>
        <taxon>Pleosporineae</taxon>
        <taxon>Pleosporaceae</taxon>
        <taxon>Alternaria</taxon>
        <taxon>Alternaria sect. Alternaria</taxon>
        <taxon>Alternaria alternata complex</taxon>
    </lineage>
</organism>
<evidence type="ECO:0000256" key="2">
    <source>
        <dbReference type="ARBA" id="ARBA00022448"/>
    </source>
</evidence>
<evidence type="ECO:0000313" key="9">
    <source>
        <dbReference type="Proteomes" id="UP000077248"/>
    </source>
</evidence>
<keyword evidence="9" id="KW-1185">Reference proteome</keyword>
<dbReference type="InterPro" id="IPR020846">
    <property type="entry name" value="MFS_dom"/>
</dbReference>
<dbReference type="GeneID" id="29120973"/>
<dbReference type="RefSeq" id="XP_018378652.1">
    <property type="nucleotide sequence ID" value="XM_018535379.1"/>
</dbReference>
<accession>A0A177D198</accession>
<dbReference type="Gene3D" id="1.20.1250.20">
    <property type="entry name" value="MFS general substrate transporter like domains"/>
    <property type="match status" value="1"/>
</dbReference>
<dbReference type="EMBL" id="KV441518">
    <property type="protein sequence ID" value="OAG13231.1"/>
    <property type="molecule type" value="Genomic_DNA"/>
</dbReference>
<sequence length="82" mass="9310">MHNLGFTAHIVPVYIGERSPTRVRRRMVSVDMIFISTGSVLAYAFDSAFQHVPYGWRYVVSLGAWPCILLGLFLFMCSISPR</sequence>
<feature type="domain" description="Major facilitator superfamily (MFS) profile" evidence="7">
    <location>
        <begin position="1"/>
        <end position="82"/>
    </location>
</feature>
<evidence type="ECO:0000256" key="5">
    <source>
        <dbReference type="ARBA" id="ARBA00023136"/>
    </source>
</evidence>
<dbReference type="PANTHER" id="PTHR48020">
    <property type="entry name" value="PROTON MYO-INOSITOL COTRANSPORTER"/>
    <property type="match status" value="1"/>
</dbReference>
<dbReference type="InterPro" id="IPR005828">
    <property type="entry name" value="MFS_sugar_transport-like"/>
</dbReference>
<evidence type="ECO:0000259" key="7">
    <source>
        <dbReference type="PROSITE" id="PS50850"/>
    </source>
</evidence>
<keyword evidence="3 6" id="KW-0812">Transmembrane</keyword>
<evidence type="ECO:0000313" key="8">
    <source>
        <dbReference type="EMBL" id="OAG13231.1"/>
    </source>
</evidence>
<dbReference type="KEGG" id="aalt:CC77DRAFT_951403"/>
<dbReference type="AlphaFoldDB" id="A0A177D198"/>
<keyword evidence="5 6" id="KW-0472">Membrane</keyword>
<reference evidence="8 9" key="1">
    <citation type="submission" date="2016-05" db="EMBL/GenBank/DDBJ databases">
        <title>Comparative analysis of secretome profiles of manganese(II)-oxidizing ascomycete fungi.</title>
        <authorList>
            <consortium name="DOE Joint Genome Institute"/>
            <person name="Zeiner C.A."/>
            <person name="Purvine S.O."/>
            <person name="Zink E.M."/>
            <person name="Wu S."/>
            <person name="Pasa-Tolic L."/>
            <person name="Chaput D.L."/>
            <person name="Haridas S."/>
            <person name="Grigoriev I.V."/>
            <person name="Santelli C.M."/>
            <person name="Hansel C.M."/>
        </authorList>
    </citation>
    <scope>NUCLEOTIDE SEQUENCE [LARGE SCALE GENOMIC DNA]</scope>
    <source>
        <strain evidence="8 9">SRC1lrK2f</strain>
    </source>
</reference>
<dbReference type="VEuPathDB" id="FungiDB:CC77DRAFT_951403"/>
<keyword evidence="4 6" id="KW-1133">Transmembrane helix</keyword>
<dbReference type="InterPro" id="IPR050814">
    <property type="entry name" value="Myo-inositol_Transporter"/>
</dbReference>
<dbReference type="Proteomes" id="UP000077248">
    <property type="component" value="Unassembled WGS sequence"/>
</dbReference>
<evidence type="ECO:0000256" key="6">
    <source>
        <dbReference type="SAM" id="Phobius"/>
    </source>
</evidence>
<feature type="transmembrane region" description="Helical" evidence="6">
    <location>
        <begin position="57"/>
        <end position="79"/>
    </location>
</feature>
<gene>
    <name evidence="8" type="ORF">CC77DRAFT_951403</name>
</gene>
<name>A0A177D198_ALTAL</name>
<dbReference type="Pfam" id="PF00083">
    <property type="entry name" value="Sugar_tr"/>
    <property type="match status" value="1"/>
</dbReference>
<dbReference type="GO" id="GO:0022857">
    <property type="term" value="F:transmembrane transporter activity"/>
    <property type="evidence" value="ECO:0007669"/>
    <property type="project" value="InterPro"/>
</dbReference>
<protein>
    <recommendedName>
        <fullName evidence="7">Major facilitator superfamily (MFS) profile domain-containing protein</fullName>
    </recommendedName>
</protein>
<dbReference type="SUPFAM" id="SSF103473">
    <property type="entry name" value="MFS general substrate transporter"/>
    <property type="match status" value="1"/>
</dbReference>
<dbReference type="PROSITE" id="PS50850">
    <property type="entry name" value="MFS"/>
    <property type="match status" value="1"/>
</dbReference>
<evidence type="ECO:0000256" key="1">
    <source>
        <dbReference type="ARBA" id="ARBA00004141"/>
    </source>
</evidence>
<keyword evidence="2" id="KW-0813">Transport</keyword>
<proteinExistence type="predicted"/>
<dbReference type="GO" id="GO:0016020">
    <property type="term" value="C:membrane"/>
    <property type="evidence" value="ECO:0007669"/>
    <property type="project" value="UniProtKB-SubCell"/>
</dbReference>
<comment type="subcellular location">
    <subcellularLocation>
        <location evidence="1">Membrane</location>
        <topology evidence="1">Multi-pass membrane protein</topology>
    </subcellularLocation>
</comment>
<evidence type="ECO:0000256" key="4">
    <source>
        <dbReference type="ARBA" id="ARBA00022989"/>
    </source>
</evidence>
<dbReference type="PANTHER" id="PTHR48020:SF12">
    <property type="entry name" value="PROTON MYO-INOSITOL COTRANSPORTER"/>
    <property type="match status" value="1"/>
</dbReference>
<dbReference type="InterPro" id="IPR036259">
    <property type="entry name" value="MFS_trans_sf"/>
</dbReference>
<feature type="transmembrane region" description="Helical" evidence="6">
    <location>
        <begin position="28"/>
        <end position="45"/>
    </location>
</feature>